<dbReference type="PANTHER" id="PTHR23422">
    <property type="entry name" value="DIPEPTIDYL PEPTIDASE III-RELATED"/>
    <property type="match status" value="1"/>
</dbReference>
<keyword evidence="9" id="KW-0479">Metal-binding</keyword>
<dbReference type="GO" id="GO:0008239">
    <property type="term" value="F:dipeptidyl-peptidase activity"/>
    <property type="evidence" value="ECO:0007669"/>
    <property type="project" value="UniProtKB-EC"/>
</dbReference>
<gene>
    <name evidence="17" type="ORF">BV898_01096</name>
</gene>
<sequence>MGCLARYAVVWPVLIGWIVAGQSNPASAPVTLGSLSVEELKQYYAPLNTPIAFLDGNEAFNKLQPSEKCQVHYLSKASWAGALIDLFQTSPESPRIFVLLQSIFRSKSISALKDLATTECYFTTEDWNSLLVYIATFYANLGNYYSNGMRKFIPQISPDKFECLINSTFDDGDGAANSKAAELLNLSQGIWAKTKRLIYELGPRYRTLGFGPAALTTYFSANCDASDAKLTFDRHNGQPNYEIRFASSWTKASLEGDAKHRQEVDGLSLGVALQFNGSSFTFTRGDYSHLMSKVVKYLEEARNKKCFPNTLEEEMTDGLIRSFNSGSVAVHKNASRLWVKNKNPVIESYMGFIETYQDPDGMRGSFEGVVAIVDKAKTAVLTRLVDHAEEFLRLLPWPREFEKDKFLKPDYTDLTVISYANGWPPSAINIPNYNEIRQNEGFKNVNLGNAIAATLTARPLHYLSASDEFLLKSNRTRVFDVIVGLHELLGHGSGKLFHEFANGSFDFDIATIGNVSKFGAVNKWYRSGETLETKFGRLGNVLEECRAETVAVYLSLFPEVLKIWGVHEKNAEEFSYTLWLEEAFEGLDALSLAQVSADTVGNSWGEAHAPGLFAILRVMIESGVANVTVINGTDGKPDMLIRLDRKRILTDGKRAMGDFLLDLQFFMSTGDVEGAEALYNRYTSLKLPENQRFIQWHKIAVARRKPNPLLVQPNTVLLSDSLTETQTIEGAWRNFPKIQLKNYNATAEGMIQSFLDRYTDPAIDGMILALAEADLDDFAV</sequence>
<name>A0A1W0XDA7_HYPEX</name>
<evidence type="ECO:0000256" key="10">
    <source>
        <dbReference type="ARBA" id="ARBA00022801"/>
    </source>
</evidence>
<evidence type="ECO:0000256" key="9">
    <source>
        <dbReference type="ARBA" id="ARBA00022723"/>
    </source>
</evidence>
<dbReference type="Pfam" id="PF03571">
    <property type="entry name" value="Peptidase_M49"/>
    <property type="match status" value="1"/>
</dbReference>
<dbReference type="GO" id="GO:0004177">
    <property type="term" value="F:aminopeptidase activity"/>
    <property type="evidence" value="ECO:0007669"/>
    <property type="project" value="UniProtKB-KW"/>
</dbReference>
<feature type="signal peptide" evidence="16">
    <location>
        <begin position="1"/>
        <end position="21"/>
    </location>
</feature>
<keyword evidence="12" id="KW-0482">Metalloprotease</keyword>
<keyword evidence="18" id="KW-1185">Reference proteome</keyword>
<dbReference type="Gene3D" id="3.30.540.30">
    <property type="match status" value="3"/>
</dbReference>
<evidence type="ECO:0000313" key="18">
    <source>
        <dbReference type="Proteomes" id="UP000192578"/>
    </source>
</evidence>
<evidence type="ECO:0000256" key="11">
    <source>
        <dbReference type="ARBA" id="ARBA00022833"/>
    </source>
</evidence>
<keyword evidence="6" id="KW-0031">Aminopeptidase</keyword>
<feature type="chain" id="PRO_5012641912" description="dipeptidyl-peptidase III" evidence="16">
    <location>
        <begin position="22"/>
        <end position="780"/>
    </location>
</feature>
<evidence type="ECO:0000256" key="12">
    <source>
        <dbReference type="ARBA" id="ARBA00023049"/>
    </source>
</evidence>
<evidence type="ECO:0000256" key="7">
    <source>
        <dbReference type="ARBA" id="ARBA00022490"/>
    </source>
</evidence>
<evidence type="ECO:0000256" key="15">
    <source>
        <dbReference type="ARBA" id="ARBA00078364"/>
    </source>
</evidence>
<evidence type="ECO:0000256" key="2">
    <source>
        <dbReference type="ARBA" id="ARBA00001947"/>
    </source>
</evidence>
<organism evidence="17 18">
    <name type="scientific">Hypsibius exemplaris</name>
    <name type="common">Freshwater tardigrade</name>
    <dbReference type="NCBI Taxonomy" id="2072580"/>
    <lineage>
        <taxon>Eukaryota</taxon>
        <taxon>Metazoa</taxon>
        <taxon>Ecdysozoa</taxon>
        <taxon>Tardigrada</taxon>
        <taxon>Eutardigrada</taxon>
        <taxon>Parachela</taxon>
        <taxon>Hypsibioidea</taxon>
        <taxon>Hypsibiidae</taxon>
        <taxon>Hypsibius</taxon>
    </lineage>
</organism>
<dbReference type="AlphaFoldDB" id="A0A1W0XDA7"/>
<dbReference type="FunFam" id="3.30.540.30:FF:000001">
    <property type="entry name" value="Dipeptidyl peptidase 3"/>
    <property type="match status" value="1"/>
</dbReference>
<evidence type="ECO:0000256" key="8">
    <source>
        <dbReference type="ARBA" id="ARBA00022670"/>
    </source>
</evidence>
<dbReference type="OrthoDB" id="4694525at2759"/>
<dbReference type="GO" id="GO:0008237">
    <property type="term" value="F:metallopeptidase activity"/>
    <property type="evidence" value="ECO:0007669"/>
    <property type="project" value="UniProtKB-KW"/>
</dbReference>
<dbReference type="GO" id="GO:0046872">
    <property type="term" value="F:metal ion binding"/>
    <property type="evidence" value="ECO:0007669"/>
    <property type="project" value="UniProtKB-KW"/>
</dbReference>
<evidence type="ECO:0000256" key="1">
    <source>
        <dbReference type="ARBA" id="ARBA00001336"/>
    </source>
</evidence>
<dbReference type="Proteomes" id="UP000192578">
    <property type="component" value="Unassembled WGS sequence"/>
</dbReference>
<comment type="cofactor">
    <cofactor evidence="2">
        <name>Zn(2+)</name>
        <dbReference type="ChEBI" id="CHEBI:29105"/>
    </cofactor>
</comment>
<evidence type="ECO:0000313" key="17">
    <source>
        <dbReference type="EMBL" id="OQV25420.1"/>
    </source>
</evidence>
<keyword evidence="11" id="KW-0862">Zinc</keyword>
<keyword evidence="8" id="KW-0645">Protease</keyword>
<comment type="catalytic activity">
    <reaction evidence="1">
        <text>Release of an N-terminal dipeptide from a peptide comprising four or more residues, with broad specificity. Also acts on dipeptidyl 2-naphthylamides.</text>
        <dbReference type="EC" id="3.4.14.4"/>
    </reaction>
</comment>
<dbReference type="EC" id="3.4.14.4" evidence="5"/>
<dbReference type="InterPro" id="IPR039461">
    <property type="entry name" value="Peptidase_M49"/>
</dbReference>
<evidence type="ECO:0000256" key="6">
    <source>
        <dbReference type="ARBA" id="ARBA00022438"/>
    </source>
</evidence>
<keyword evidence="7" id="KW-0963">Cytoplasm</keyword>
<evidence type="ECO:0000256" key="3">
    <source>
        <dbReference type="ARBA" id="ARBA00004496"/>
    </source>
</evidence>
<comment type="similarity">
    <text evidence="4">Belongs to the peptidase M49 family.</text>
</comment>
<dbReference type="EMBL" id="MTYJ01000003">
    <property type="protein sequence ID" value="OQV25420.1"/>
    <property type="molecule type" value="Genomic_DNA"/>
</dbReference>
<comment type="subcellular location">
    <subcellularLocation>
        <location evidence="3">Cytoplasm</location>
    </subcellularLocation>
</comment>
<dbReference type="FunFam" id="3.30.540.30:FF:000003">
    <property type="entry name" value="Dipeptidyl peptidase 3"/>
    <property type="match status" value="1"/>
</dbReference>
<accession>A0A1W0XDA7</accession>
<dbReference type="GO" id="GO:0006508">
    <property type="term" value="P:proteolysis"/>
    <property type="evidence" value="ECO:0007669"/>
    <property type="project" value="UniProtKB-KW"/>
</dbReference>
<dbReference type="GO" id="GO:0005737">
    <property type="term" value="C:cytoplasm"/>
    <property type="evidence" value="ECO:0007669"/>
    <property type="project" value="UniProtKB-SubCell"/>
</dbReference>
<evidence type="ECO:0000256" key="16">
    <source>
        <dbReference type="SAM" id="SignalP"/>
    </source>
</evidence>
<evidence type="ECO:0000256" key="13">
    <source>
        <dbReference type="ARBA" id="ARBA00031288"/>
    </source>
</evidence>
<protein>
    <recommendedName>
        <fullName evidence="5">dipeptidyl-peptidase III</fullName>
        <ecNumber evidence="5">3.4.14.4</ecNumber>
    </recommendedName>
    <alternativeName>
        <fullName evidence="13">Dipeptidyl aminopeptidase III</fullName>
    </alternativeName>
    <alternativeName>
        <fullName evidence="15">Dipeptidyl arylamidase III</fullName>
    </alternativeName>
    <alternativeName>
        <fullName evidence="14">Dipeptidyl peptidase III</fullName>
    </alternativeName>
</protein>
<evidence type="ECO:0000256" key="4">
    <source>
        <dbReference type="ARBA" id="ARBA00010200"/>
    </source>
</evidence>
<reference evidence="18" key="1">
    <citation type="submission" date="2017-01" db="EMBL/GenBank/DDBJ databases">
        <title>Comparative genomics of anhydrobiosis in the tardigrade Hypsibius dujardini.</title>
        <authorList>
            <person name="Yoshida Y."/>
            <person name="Koutsovoulos G."/>
            <person name="Laetsch D."/>
            <person name="Stevens L."/>
            <person name="Kumar S."/>
            <person name="Horikawa D."/>
            <person name="Ishino K."/>
            <person name="Komine S."/>
            <person name="Tomita M."/>
            <person name="Blaxter M."/>
            <person name="Arakawa K."/>
        </authorList>
    </citation>
    <scope>NUCLEOTIDE SEQUENCE [LARGE SCALE GENOMIC DNA]</scope>
    <source>
        <strain evidence="18">Z151</strain>
    </source>
</reference>
<keyword evidence="10" id="KW-0378">Hydrolase</keyword>
<keyword evidence="16" id="KW-0732">Signal</keyword>
<dbReference type="PANTHER" id="PTHR23422:SF11">
    <property type="entry name" value="DIPEPTIDYL PEPTIDASE 3"/>
    <property type="match status" value="1"/>
</dbReference>
<evidence type="ECO:0000256" key="5">
    <source>
        <dbReference type="ARBA" id="ARBA00012063"/>
    </source>
</evidence>
<comment type="caution">
    <text evidence="17">The sequence shown here is derived from an EMBL/GenBank/DDBJ whole genome shotgun (WGS) entry which is preliminary data.</text>
</comment>
<evidence type="ECO:0000256" key="14">
    <source>
        <dbReference type="ARBA" id="ARBA00032119"/>
    </source>
</evidence>
<proteinExistence type="inferred from homology"/>